<feature type="region of interest" description="Disordered" evidence="1">
    <location>
        <begin position="181"/>
        <end position="214"/>
    </location>
</feature>
<evidence type="ECO:0000313" key="2">
    <source>
        <dbReference type="EMBL" id="MFC0408955.1"/>
    </source>
</evidence>
<gene>
    <name evidence="2" type="ORF">ACFFGY_11875</name>
</gene>
<comment type="caution">
    <text evidence="2">The sequence shown here is derived from an EMBL/GenBank/DDBJ whole genome shotgun (WGS) entry which is preliminary data.</text>
</comment>
<dbReference type="SUPFAM" id="SSF53187">
    <property type="entry name" value="Zn-dependent exopeptidases"/>
    <property type="match status" value="1"/>
</dbReference>
<dbReference type="RefSeq" id="WP_377044709.1">
    <property type="nucleotide sequence ID" value="NZ_JBHLUN010000008.1"/>
</dbReference>
<evidence type="ECO:0000256" key="1">
    <source>
        <dbReference type="SAM" id="MobiDB-lite"/>
    </source>
</evidence>
<dbReference type="EMBL" id="JBHLUN010000008">
    <property type="protein sequence ID" value="MFC0408955.1"/>
    <property type="molecule type" value="Genomic_DNA"/>
</dbReference>
<reference evidence="2 3" key="1">
    <citation type="submission" date="2024-09" db="EMBL/GenBank/DDBJ databases">
        <authorList>
            <person name="Sun Q."/>
            <person name="Mori K."/>
        </authorList>
    </citation>
    <scope>NUCLEOTIDE SEQUENCE [LARGE SCALE GENOMIC DNA]</scope>
    <source>
        <strain evidence="2 3">TBRC 5777</strain>
    </source>
</reference>
<organism evidence="2 3">
    <name type="scientific">Roseomonas elaeocarpi</name>
    <dbReference type="NCBI Taxonomy" id="907779"/>
    <lineage>
        <taxon>Bacteria</taxon>
        <taxon>Pseudomonadati</taxon>
        <taxon>Pseudomonadota</taxon>
        <taxon>Alphaproteobacteria</taxon>
        <taxon>Acetobacterales</taxon>
        <taxon>Roseomonadaceae</taxon>
        <taxon>Roseomonas</taxon>
    </lineage>
</organism>
<name>A0ABV6JUF1_9PROT</name>
<keyword evidence="3" id="KW-1185">Reference proteome</keyword>
<evidence type="ECO:0000313" key="3">
    <source>
        <dbReference type="Proteomes" id="UP001589865"/>
    </source>
</evidence>
<accession>A0ABV6JUF1</accession>
<proteinExistence type="predicted"/>
<dbReference type="Proteomes" id="UP001589865">
    <property type="component" value="Unassembled WGS sequence"/>
</dbReference>
<dbReference type="Gene3D" id="3.40.630.10">
    <property type="entry name" value="Zn peptidases"/>
    <property type="match status" value="1"/>
</dbReference>
<feature type="compositionally biased region" description="Low complexity" evidence="1">
    <location>
        <begin position="196"/>
        <end position="209"/>
    </location>
</feature>
<protein>
    <submittedName>
        <fullName evidence="2">Peptidase M14</fullName>
    </submittedName>
</protein>
<feature type="region of interest" description="Disordered" evidence="1">
    <location>
        <begin position="318"/>
        <end position="341"/>
    </location>
</feature>
<sequence length="621" mass="66716">MPPTALPLPDAPTVLLERRFPRTLDAVLERFGDGAHGGARIEAWLFEDAPARQEAERRLGELGITARLRSAYKPLLHAFLEGEIAARPGESVLVRLPSLVPARFRLEAYPLAALLPEGCTLRFEEGEAPDRYEVILEGPDGARARHEVFAPNHPRTDHLGEEVLAPCGWLRAWPAEAGATPDLGASPIAGGTATHPAPADAGDGTGAAPSEDGPLHTEFEAAFAAAMGALAARDWGPGPRLFEVLEIRVETGGIERPLPVGSEVLSTREALHEDLYFSALELFQRRAGLPLGDRRLQPGQILPEVLPGDGDTRLRVSLRGPLPERPSAPQDEPLDTIGTPLEPDRLAAETARLGGERFDATSVQGRAVPAIHHPGDGPALVISAAQHANEASGVVGALRAAAVLRDAGRHFALIPLENPDGYALHRHLRATHAHHMHHAARYTALGDDLEAREAAPWFEKTARIEAFRRTGARLHVNLHGYPAHEWTRPLSGYVPRGFASWTVPRGFFLILRHHPGLEDAALALVQGVAERLGSVPGLLEFNRRCLALHRLHAGDGAAGPVHADIPYVLGETTRHTPPFTLITEYPDETVGGDAFRLAQEAQRAAVLAAAELSAIWAPAGS</sequence>